<reference evidence="1 2" key="1">
    <citation type="journal article" date="2010" name="Science">
        <title>Genomic comparison of the ants Camponotus floridanus and Harpegnathos saltator.</title>
        <authorList>
            <person name="Bonasio R."/>
            <person name="Zhang G."/>
            <person name="Ye C."/>
            <person name="Mutti N.S."/>
            <person name="Fang X."/>
            <person name="Qin N."/>
            <person name="Donahue G."/>
            <person name="Yang P."/>
            <person name="Li Q."/>
            <person name="Li C."/>
            <person name="Zhang P."/>
            <person name="Huang Z."/>
            <person name="Berger S.L."/>
            <person name="Reinberg D."/>
            <person name="Wang J."/>
            <person name="Liebig J."/>
        </authorList>
    </citation>
    <scope>NUCLEOTIDE SEQUENCE [LARGE SCALE GENOMIC DNA]</scope>
    <source>
        <strain evidence="2">C129</strain>
    </source>
</reference>
<protein>
    <submittedName>
        <fullName evidence="1">Uncharacterized protein FLJ37770</fullName>
    </submittedName>
</protein>
<dbReference type="InterPro" id="IPR052709">
    <property type="entry name" value="Transposase-MT_Hybrid"/>
</dbReference>
<evidence type="ECO:0000313" key="1">
    <source>
        <dbReference type="EMBL" id="EFN72340.1"/>
    </source>
</evidence>
<name>E2A2J9_CAMFO</name>
<proteinExistence type="predicted"/>
<feature type="non-terminal residue" evidence="1">
    <location>
        <position position="1"/>
    </location>
</feature>
<gene>
    <name evidence="1" type="ORF">EAG_00204</name>
</gene>
<dbReference type="Proteomes" id="UP000000311">
    <property type="component" value="Unassembled WGS sequence"/>
</dbReference>
<dbReference type="AlphaFoldDB" id="E2A2J9"/>
<dbReference type="InParanoid" id="E2A2J9"/>
<dbReference type="PANTHER" id="PTHR46060">
    <property type="entry name" value="MARINER MOS1 TRANSPOSASE-LIKE PROTEIN"/>
    <property type="match status" value="1"/>
</dbReference>
<evidence type="ECO:0000313" key="2">
    <source>
        <dbReference type="Proteomes" id="UP000000311"/>
    </source>
</evidence>
<sequence length="75" mass="9026">IKFLSREGVKPVEILRRLTKQFAEKTLSRTQVYDWHKKFFNGRKSVQNKTYARRPRTSISETNIVAIREMIEEDR</sequence>
<organism evidence="2">
    <name type="scientific">Camponotus floridanus</name>
    <name type="common">Florida carpenter ant</name>
    <dbReference type="NCBI Taxonomy" id="104421"/>
    <lineage>
        <taxon>Eukaryota</taxon>
        <taxon>Metazoa</taxon>
        <taxon>Ecdysozoa</taxon>
        <taxon>Arthropoda</taxon>
        <taxon>Hexapoda</taxon>
        <taxon>Insecta</taxon>
        <taxon>Pterygota</taxon>
        <taxon>Neoptera</taxon>
        <taxon>Endopterygota</taxon>
        <taxon>Hymenoptera</taxon>
        <taxon>Apocrita</taxon>
        <taxon>Aculeata</taxon>
        <taxon>Formicoidea</taxon>
        <taxon>Formicidae</taxon>
        <taxon>Formicinae</taxon>
        <taxon>Camponotus</taxon>
    </lineage>
</organism>
<dbReference type="OMA" id="QEQRAVM"/>
<dbReference type="EMBL" id="GL436077">
    <property type="protein sequence ID" value="EFN72340.1"/>
    <property type="molecule type" value="Genomic_DNA"/>
</dbReference>
<accession>E2A2J9</accession>
<dbReference type="PANTHER" id="PTHR46060:SF1">
    <property type="entry name" value="MARINER MOS1 TRANSPOSASE-LIKE PROTEIN"/>
    <property type="match status" value="1"/>
</dbReference>
<keyword evidence="2" id="KW-1185">Reference proteome</keyword>
<feature type="non-terminal residue" evidence="1">
    <location>
        <position position="75"/>
    </location>
</feature>